<dbReference type="PROSITE" id="PS50928">
    <property type="entry name" value="ABC_TM1"/>
    <property type="match status" value="1"/>
</dbReference>
<dbReference type="GO" id="GO:0005886">
    <property type="term" value="C:plasma membrane"/>
    <property type="evidence" value="ECO:0007669"/>
    <property type="project" value="UniProtKB-SubCell"/>
</dbReference>
<dbReference type="AlphaFoldDB" id="A0A931I055"/>
<evidence type="ECO:0000313" key="11">
    <source>
        <dbReference type="Proteomes" id="UP000631694"/>
    </source>
</evidence>
<evidence type="ECO:0000256" key="7">
    <source>
        <dbReference type="ARBA" id="ARBA00023136"/>
    </source>
</evidence>
<evidence type="ECO:0000259" key="9">
    <source>
        <dbReference type="PROSITE" id="PS50928"/>
    </source>
</evidence>
<accession>A0A931I055</accession>
<dbReference type="CDD" id="cd06261">
    <property type="entry name" value="TM_PBP2"/>
    <property type="match status" value="1"/>
</dbReference>
<evidence type="ECO:0000256" key="4">
    <source>
        <dbReference type="ARBA" id="ARBA00022475"/>
    </source>
</evidence>
<feature type="transmembrane region" description="Helical" evidence="8">
    <location>
        <begin position="79"/>
        <end position="98"/>
    </location>
</feature>
<feature type="transmembrane region" description="Helical" evidence="8">
    <location>
        <begin position="202"/>
        <end position="227"/>
    </location>
</feature>
<evidence type="ECO:0000256" key="2">
    <source>
        <dbReference type="ARBA" id="ARBA00007069"/>
    </source>
</evidence>
<evidence type="ECO:0000256" key="5">
    <source>
        <dbReference type="ARBA" id="ARBA00022692"/>
    </source>
</evidence>
<dbReference type="Pfam" id="PF00528">
    <property type="entry name" value="BPD_transp_1"/>
    <property type="match status" value="1"/>
</dbReference>
<dbReference type="SUPFAM" id="SSF161098">
    <property type="entry name" value="MetI-like"/>
    <property type="match status" value="1"/>
</dbReference>
<feature type="transmembrane region" description="Helical" evidence="8">
    <location>
        <begin position="154"/>
        <end position="181"/>
    </location>
</feature>
<evidence type="ECO:0000256" key="8">
    <source>
        <dbReference type="RuleBase" id="RU363032"/>
    </source>
</evidence>
<organism evidence="10 11">
    <name type="scientific">Methylobrevis albus</name>
    <dbReference type="NCBI Taxonomy" id="2793297"/>
    <lineage>
        <taxon>Bacteria</taxon>
        <taxon>Pseudomonadati</taxon>
        <taxon>Pseudomonadota</taxon>
        <taxon>Alphaproteobacteria</taxon>
        <taxon>Hyphomicrobiales</taxon>
        <taxon>Pleomorphomonadaceae</taxon>
        <taxon>Methylobrevis</taxon>
    </lineage>
</organism>
<dbReference type="InterPro" id="IPR035906">
    <property type="entry name" value="MetI-like_sf"/>
</dbReference>
<evidence type="ECO:0000313" key="10">
    <source>
        <dbReference type="EMBL" id="MBH0237312.1"/>
    </source>
</evidence>
<dbReference type="RefSeq" id="WP_197310407.1">
    <property type="nucleotide sequence ID" value="NZ_JADZLT010000042.1"/>
</dbReference>
<feature type="transmembrane region" description="Helical" evidence="8">
    <location>
        <begin position="110"/>
        <end position="134"/>
    </location>
</feature>
<feature type="transmembrane region" description="Helical" evidence="8">
    <location>
        <begin position="260"/>
        <end position="280"/>
    </location>
</feature>
<comment type="similarity">
    <text evidence="2">Belongs to the binding-protein-dependent transport system permease family. CysTW subfamily.</text>
</comment>
<dbReference type="PANTHER" id="PTHR42929">
    <property type="entry name" value="INNER MEMBRANE ABC TRANSPORTER PERMEASE PROTEIN YDCU-RELATED-RELATED"/>
    <property type="match status" value="1"/>
</dbReference>
<dbReference type="PANTHER" id="PTHR42929:SF1">
    <property type="entry name" value="INNER MEMBRANE ABC TRANSPORTER PERMEASE PROTEIN YDCU-RELATED"/>
    <property type="match status" value="1"/>
</dbReference>
<evidence type="ECO:0000256" key="1">
    <source>
        <dbReference type="ARBA" id="ARBA00004651"/>
    </source>
</evidence>
<comment type="subcellular location">
    <subcellularLocation>
        <location evidence="1 8">Cell membrane</location>
        <topology evidence="1 8">Multi-pass membrane protein</topology>
    </subcellularLocation>
</comment>
<feature type="domain" description="ABC transmembrane type-1" evidence="9">
    <location>
        <begin position="72"/>
        <end position="279"/>
    </location>
</feature>
<evidence type="ECO:0000256" key="6">
    <source>
        <dbReference type="ARBA" id="ARBA00022989"/>
    </source>
</evidence>
<reference evidence="10" key="1">
    <citation type="submission" date="2020-12" db="EMBL/GenBank/DDBJ databases">
        <title>Methylobrevis albus sp. nov., isolated from fresh water lack sediment.</title>
        <authorList>
            <person name="Zou Q."/>
        </authorList>
    </citation>
    <scope>NUCLEOTIDE SEQUENCE</scope>
    <source>
        <strain evidence="10">L22</strain>
    </source>
</reference>
<keyword evidence="4" id="KW-1003">Cell membrane</keyword>
<protein>
    <submittedName>
        <fullName evidence="10">ABC transporter permease</fullName>
    </submittedName>
</protein>
<proteinExistence type="inferred from homology"/>
<comment type="caution">
    <text evidence="10">The sequence shown here is derived from an EMBL/GenBank/DDBJ whole genome shotgun (WGS) entry which is preliminary data.</text>
</comment>
<keyword evidence="5 8" id="KW-0812">Transmembrane</keyword>
<dbReference type="EMBL" id="JADZLT010000042">
    <property type="protein sequence ID" value="MBH0237312.1"/>
    <property type="molecule type" value="Genomic_DNA"/>
</dbReference>
<keyword evidence="11" id="KW-1185">Reference proteome</keyword>
<feature type="transmembrane region" description="Helical" evidence="8">
    <location>
        <begin position="18"/>
        <end position="42"/>
    </location>
</feature>
<keyword evidence="6 8" id="KW-1133">Transmembrane helix</keyword>
<dbReference type="Proteomes" id="UP000631694">
    <property type="component" value="Unassembled WGS sequence"/>
</dbReference>
<dbReference type="GO" id="GO:0055085">
    <property type="term" value="P:transmembrane transport"/>
    <property type="evidence" value="ECO:0007669"/>
    <property type="project" value="InterPro"/>
</dbReference>
<dbReference type="Gene3D" id="1.10.3720.10">
    <property type="entry name" value="MetI-like"/>
    <property type="match status" value="1"/>
</dbReference>
<keyword evidence="7 8" id="KW-0472">Membrane</keyword>
<sequence>MDTGERASRTDAVRGAAWAAPAVLVTAAFFLLPLAVMALWSLWTRTAGGVDRTLTLANYARFFGESALVAALFNSLETAALVTVVSLVVGYPVAYALAFHVPARWQRLALVLAILPFWTSYVVRSYAWLLVLAPNGVVNQTLIGLGLTEGPVRIAYTMTATVLGFTHFFAMLVALTVYAGLKRINPRLLLAARDLGAGAVSTFLRVTLPLSVPAIATSAFLTFVLAIGDYITPQILGGNTSLVLPQAILFQIGRRGDVPMASAMSLVLMAVILVACLVALRATRTEPAR</sequence>
<name>A0A931I055_9HYPH</name>
<keyword evidence="3 8" id="KW-0813">Transport</keyword>
<gene>
    <name evidence="10" type="ORF">I5731_05710</name>
</gene>
<evidence type="ECO:0000256" key="3">
    <source>
        <dbReference type="ARBA" id="ARBA00022448"/>
    </source>
</evidence>
<dbReference type="InterPro" id="IPR000515">
    <property type="entry name" value="MetI-like"/>
</dbReference>